<evidence type="ECO:0000256" key="1">
    <source>
        <dbReference type="ARBA" id="ARBA00023015"/>
    </source>
</evidence>
<keyword evidence="1" id="KW-0805">Transcription regulation</keyword>
<dbReference type="PROSITE" id="PS50949">
    <property type="entry name" value="HTH_GNTR"/>
    <property type="match status" value="1"/>
</dbReference>
<keyword evidence="6" id="KW-1185">Reference proteome</keyword>
<reference evidence="6" key="1">
    <citation type="journal article" date="2019" name="Int. J. Syst. Evol. Microbiol.">
        <title>The Global Catalogue of Microorganisms (GCM) 10K type strain sequencing project: providing services to taxonomists for standard genome sequencing and annotation.</title>
        <authorList>
            <consortium name="The Broad Institute Genomics Platform"/>
            <consortium name="The Broad Institute Genome Sequencing Center for Infectious Disease"/>
            <person name="Wu L."/>
            <person name="Ma J."/>
        </authorList>
    </citation>
    <scope>NUCLEOTIDE SEQUENCE [LARGE SCALE GENOMIC DNA]</scope>
    <source>
        <strain evidence="6">JCM 17021</strain>
    </source>
</reference>
<protein>
    <submittedName>
        <fullName evidence="5">FCD domain-containing protein</fullName>
    </submittedName>
</protein>
<gene>
    <name evidence="5" type="ORF">GCM10022381_19510</name>
</gene>
<dbReference type="SMART" id="SM00345">
    <property type="entry name" value="HTH_GNTR"/>
    <property type="match status" value="1"/>
</dbReference>
<dbReference type="Proteomes" id="UP001501803">
    <property type="component" value="Unassembled WGS sequence"/>
</dbReference>
<evidence type="ECO:0000313" key="5">
    <source>
        <dbReference type="EMBL" id="GAA3877066.1"/>
    </source>
</evidence>
<organism evidence="5 6">
    <name type="scientific">Leifsonia kafniensis</name>
    <dbReference type="NCBI Taxonomy" id="475957"/>
    <lineage>
        <taxon>Bacteria</taxon>
        <taxon>Bacillati</taxon>
        <taxon>Actinomycetota</taxon>
        <taxon>Actinomycetes</taxon>
        <taxon>Micrococcales</taxon>
        <taxon>Microbacteriaceae</taxon>
        <taxon>Leifsonia</taxon>
    </lineage>
</organism>
<evidence type="ECO:0000256" key="3">
    <source>
        <dbReference type="ARBA" id="ARBA00023163"/>
    </source>
</evidence>
<feature type="domain" description="HTH gntR-type" evidence="4">
    <location>
        <begin position="19"/>
        <end position="89"/>
    </location>
</feature>
<accession>A0ABP7KGN5</accession>
<evidence type="ECO:0000256" key="2">
    <source>
        <dbReference type="ARBA" id="ARBA00023125"/>
    </source>
</evidence>
<sequence length="245" mass="26541">MGTDSGNVVEIDQTNVRAIPGYQAVVDYLRREITLGRIRPGDRLPAERKLAAQLGVARETLRQALRILEGSGQVVIHRGAAGGPVIQEALIDPQMIKLDMAGRAESILDLAEFRSITESAAARMSAERRSDDDLARMHEAQAELLAASTKHDSRLADTTFHLAIAASAGNSMLLQSIEDARVKMFAPVDLMSFEFVKDSSYEAHEEILAAIARHDADAAGEAMRAHLATTKLEFERLIGDAAPTA</sequence>
<name>A0ABP7KGN5_9MICO</name>
<keyword evidence="2" id="KW-0238">DNA-binding</keyword>
<dbReference type="SUPFAM" id="SSF46785">
    <property type="entry name" value="Winged helix' DNA-binding domain"/>
    <property type="match status" value="1"/>
</dbReference>
<dbReference type="Gene3D" id="1.10.10.10">
    <property type="entry name" value="Winged helix-like DNA-binding domain superfamily/Winged helix DNA-binding domain"/>
    <property type="match status" value="1"/>
</dbReference>
<dbReference type="RefSeq" id="WP_345065548.1">
    <property type="nucleotide sequence ID" value="NZ_BAABCN010000004.1"/>
</dbReference>
<comment type="caution">
    <text evidence="5">The sequence shown here is derived from an EMBL/GenBank/DDBJ whole genome shotgun (WGS) entry which is preliminary data.</text>
</comment>
<dbReference type="PRINTS" id="PR00035">
    <property type="entry name" value="HTHGNTR"/>
</dbReference>
<dbReference type="CDD" id="cd07377">
    <property type="entry name" value="WHTH_GntR"/>
    <property type="match status" value="1"/>
</dbReference>
<dbReference type="Gene3D" id="1.20.120.530">
    <property type="entry name" value="GntR ligand-binding domain-like"/>
    <property type="match status" value="1"/>
</dbReference>
<evidence type="ECO:0000259" key="4">
    <source>
        <dbReference type="PROSITE" id="PS50949"/>
    </source>
</evidence>
<dbReference type="InterPro" id="IPR000524">
    <property type="entry name" value="Tscrpt_reg_HTH_GntR"/>
</dbReference>
<dbReference type="Pfam" id="PF07729">
    <property type="entry name" value="FCD"/>
    <property type="match status" value="1"/>
</dbReference>
<dbReference type="InterPro" id="IPR036388">
    <property type="entry name" value="WH-like_DNA-bd_sf"/>
</dbReference>
<dbReference type="EMBL" id="BAABCN010000004">
    <property type="protein sequence ID" value="GAA3877066.1"/>
    <property type="molecule type" value="Genomic_DNA"/>
</dbReference>
<dbReference type="InterPro" id="IPR008920">
    <property type="entry name" value="TF_FadR/GntR_C"/>
</dbReference>
<dbReference type="SUPFAM" id="SSF48008">
    <property type="entry name" value="GntR ligand-binding domain-like"/>
    <property type="match status" value="1"/>
</dbReference>
<dbReference type="InterPro" id="IPR036390">
    <property type="entry name" value="WH_DNA-bd_sf"/>
</dbReference>
<proteinExistence type="predicted"/>
<dbReference type="InterPro" id="IPR011711">
    <property type="entry name" value="GntR_C"/>
</dbReference>
<dbReference type="SMART" id="SM00895">
    <property type="entry name" value="FCD"/>
    <property type="match status" value="1"/>
</dbReference>
<keyword evidence="3" id="KW-0804">Transcription</keyword>
<dbReference type="PANTHER" id="PTHR43537:SF5">
    <property type="entry name" value="UXU OPERON TRANSCRIPTIONAL REGULATOR"/>
    <property type="match status" value="1"/>
</dbReference>
<dbReference type="PANTHER" id="PTHR43537">
    <property type="entry name" value="TRANSCRIPTIONAL REGULATOR, GNTR FAMILY"/>
    <property type="match status" value="1"/>
</dbReference>
<evidence type="ECO:0000313" key="6">
    <source>
        <dbReference type="Proteomes" id="UP001501803"/>
    </source>
</evidence>
<dbReference type="Pfam" id="PF00392">
    <property type="entry name" value="GntR"/>
    <property type="match status" value="1"/>
</dbReference>